<proteinExistence type="predicted"/>
<keyword evidence="2" id="KW-1185">Reference proteome</keyword>
<gene>
    <name evidence="1" type="ORF">SCHPADRAFT_484036</name>
</gene>
<protein>
    <submittedName>
        <fullName evidence="1">Uncharacterized protein</fullName>
    </submittedName>
</protein>
<evidence type="ECO:0000313" key="2">
    <source>
        <dbReference type="Proteomes" id="UP000053477"/>
    </source>
</evidence>
<dbReference type="EMBL" id="KQ086007">
    <property type="protein sequence ID" value="KLO11163.1"/>
    <property type="molecule type" value="Genomic_DNA"/>
</dbReference>
<dbReference type="Proteomes" id="UP000053477">
    <property type="component" value="Unassembled WGS sequence"/>
</dbReference>
<sequence>MIGRILEAKPSLDTQMSALIHRSILPGLMAAMAATVPPDIVLRLENAFVDKRKTPFTSTEATDDVRFREMGYLQNFSLLKCVLGVTHNLEVDLRIAARPSISRGGDDNALSTQERRLAITLYTLVRESLLRFTRILDEGNAGDIGEERRTQGVRAFFTSIMSKIMGRSRH</sequence>
<evidence type="ECO:0000313" key="1">
    <source>
        <dbReference type="EMBL" id="KLO11163.1"/>
    </source>
</evidence>
<name>A0A0H2RNW7_9AGAM</name>
<dbReference type="AlphaFoldDB" id="A0A0H2RNW7"/>
<accession>A0A0H2RNW7</accession>
<organism evidence="1 2">
    <name type="scientific">Schizopora paradoxa</name>
    <dbReference type="NCBI Taxonomy" id="27342"/>
    <lineage>
        <taxon>Eukaryota</taxon>
        <taxon>Fungi</taxon>
        <taxon>Dikarya</taxon>
        <taxon>Basidiomycota</taxon>
        <taxon>Agaricomycotina</taxon>
        <taxon>Agaricomycetes</taxon>
        <taxon>Hymenochaetales</taxon>
        <taxon>Schizoporaceae</taxon>
        <taxon>Schizopora</taxon>
    </lineage>
</organism>
<reference evidence="1 2" key="1">
    <citation type="submission" date="2015-04" db="EMBL/GenBank/DDBJ databases">
        <title>Complete genome sequence of Schizopora paradoxa KUC8140, a cosmopolitan wood degrader in East Asia.</title>
        <authorList>
            <consortium name="DOE Joint Genome Institute"/>
            <person name="Min B."/>
            <person name="Park H."/>
            <person name="Jang Y."/>
            <person name="Kim J.-J."/>
            <person name="Kim K.H."/>
            <person name="Pangilinan J."/>
            <person name="Lipzen A."/>
            <person name="Riley R."/>
            <person name="Grigoriev I.V."/>
            <person name="Spatafora J.W."/>
            <person name="Choi I.-G."/>
        </authorList>
    </citation>
    <scope>NUCLEOTIDE SEQUENCE [LARGE SCALE GENOMIC DNA]</scope>
    <source>
        <strain evidence="1 2">KUC8140</strain>
    </source>
</reference>
<dbReference type="InParanoid" id="A0A0H2RNW7"/>